<sequence>MENSNRGKLLYSIPELFGNLVGLVQASTIYRSVHKPLERLLSKAPLNEIVGSIDGSDEPEHLWGRFKSLVEYRSDLRKELEVTEIKLCSNVECKALPNTKVFRCSRCKIAFYCGHSCHRFDWIRGHRERCIDWVKKLEDRPVDVMINFLDFSTPEQQLVTKIRTLNKARTLMPDVNWDIMVDEFLEKKQLGQNVGPIVIAKIAHPRQAMHLAFTLTKPNVRLPARLEQQAVEDEMQITIGDHVIHSSNQLVRTKDGGFVNMNLGVVLR</sequence>
<dbReference type="GO" id="GO:0008270">
    <property type="term" value="F:zinc ion binding"/>
    <property type="evidence" value="ECO:0007669"/>
    <property type="project" value="UniProtKB-KW"/>
</dbReference>
<dbReference type="PROSITE" id="PS50865">
    <property type="entry name" value="ZF_MYND_2"/>
    <property type="match status" value="1"/>
</dbReference>
<dbReference type="Proteomes" id="UP000799118">
    <property type="component" value="Unassembled WGS sequence"/>
</dbReference>
<name>A0A6A4HQJ2_9AGAR</name>
<dbReference type="InterPro" id="IPR002893">
    <property type="entry name" value="Znf_MYND"/>
</dbReference>
<evidence type="ECO:0000256" key="4">
    <source>
        <dbReference type="PROSITE-ProRule" id="PRU00134"/>
    </source>
</evidence>
<dbReference type="PROSITE" id="PS01360">
    <property type="entry name" value="ZF_MYND_1"/>
    <property type="match status" value="1"/>
</dbReference>
<evidence type="ECO:0000256" key="3">
    <source>
        <dbReference type="ARBA" id="ARBA00022833"/>
    </source>
</evidence>
<organism evidence="6 7">
    <name type="scientific">Gymnopus androsaceus JB14</name>
    <dbReference type="NCBI Taxonomy" id="1447944"/>
    <lineage>
        <taxon>Eukaryota</taxon>
        <taxon>Fungi</taxon>
        <taxon>Dikarya</taxon>
        <taxon>Basidiomycota</taxon>
        <taxon>Agaricomycotina</taxon>
        <taxon>Agaricomycetes</taxon>
        <taxon>Agaricomycetidae</taxon>
        <taxon>Agaricales</taxon>
        <taxon>Marasmiineae</taxon>
        <taxon>Omphalotaceae</taxon>
        <taxon>Gymnopus</taxon>
    </lineage>
</organism>
<dbReference type="AlphaFoldDB" id="A0A6A4HQJ2"/>
<evidence type="ECO:0000313" key="7">
    <source>
        <dbReference type="Proteomes" id="UP000799118"/>
    </source>
</evidence>
<dbReference type="SUPFAM" id="SSF144232">
    <property type="entry name" value="HIT/MYND zinc finger-like"/>
    <property type="match status" value="1"/>
</dbReference>
<keyword evidence="3" id="KW-0862">Zinc</keyword>
<feature type="domain" description="MYND-type" evidence="5">
    <location>
        <begin position="88"/>
        <end position="130"/>
    </location>
</feature>
<evidence type="ECO:0000256" key="1">
    <source>
        <dbReference type="ARBA" id="ARBA00022723"/>
    </source>
</evidence>
<dbReference type="OrthoDB" id="3067133at2759"/>
<keyword evidence="1" id="KW-0479">Metal-binding</keyword>
<protein>
    <recommendedName>
        <fullName evidence="5">MYND-type domain-containing protein</fullName>
    </recommendedName>
</protein>
<accession>A0A6A4HQJ2</accession>
<dbReference type="Pfam" id="PF01753">
    <property type="entry name" value="zf-MYND"/>
    <property type="match status" value="1"/>
</dbReference>
<proteinExistence type="predicted"/>
<keyword evidence="2 4" id="KW-0863">Zinc-finger</keyword>
<evidence type="ECO:0000313" key="6">
    <source>
        <dbReference type="EMBL" id="KAE9400253.1"/>
    </source>
</evidence>
<dbReference type="EMBL" id="ML769459">
    <property type="protein sequence ID" value="KAE9400253.1"/>
    <property type="molecule type" value="Genomic_DNA"/>
</dbReference>
<reference evidence="6" key="1">
    <citation type="journal article" date="2019" name="Environ. Microbiol.">
        <title>Fungal ecological strategies reflected in gene transcription - a case study of two litter decomposers.</title>
        <authorList>
            <person name="Barbi F."/>
            <person name="Kohler A."/>
            <person name="Barry K."/>
            <person name="Baskaran P."/>
            <person name="Daum C."/>
            <person name="Fauchery L."/>
            <person name="Ihrmark K."/>
            <person name="Kuo A."/>
            <person name="LaButti K."/>
            <person name="Lipzen A."/>
            <person name="Morin E."/>
            <person name="Grigoriev I.V."/>
            <person name="Henrissat B."/>
            <person name="Lindahl B."/>
            <person name="Martin F."/>
        </authorList>
    </citation>
    <scope>NUCLEOTIDE SEQUENCE</scope>
    <source>
        <strain evidence="6">JB14</strain>
    </source>
</reference>
<dbReference type="Gene3D" id="6.10.140.2220">
    <property type="match status" value="1"/>
</dbReference>
<keyword evidence="7" id="KW-1185">Reference proteome</keyword>
<gene>
    <name evidence="6" type="ORF">BT96DRAFT_938871</name>
</gene>
<evidence type="ECO:0000256" key="2">
    <source>
        <dbReference type="ARBA" id="ARBA00022771"/>
    </source>
</evidence>
<evidence type="ECO:0000259" key="5">
    <source>
        <dbReference type="PROSITE" id="PS50865"/>
    </source>
</evidence>